<comment type="caution">
    <text evidence="5">The sequence shown here is derived from an EMBL/GenBank/DDBJ whole genome shotgun (WGS) entry which is preliminary data.</text>
</comment>
<keyword evidence="4" id="KW-0539">Nucleus</keyword>
<dbReference type="GO" id="GO:0005634">
    <property type="term" value="C:nucleus"/>
    <property type="evidence" value="ECO:0007669"/>
    <property type="project" value="UniProtKB-SubCell"/>
</dbReference>
<evidence type="ECO:0000256" key="2">
    <source>
        <dbReference type="ARBA" id="ARBA00009556"/>
    </source>
</evidence>
<protein>
    <recommendedName>
        <fullName evidence="3">Nuclear receptor 2C2-associated protein</fullName>
    </recommendedName>
</protein>
<evidence type="ECO:0000256" key="3">
    <source>
        <dbReference type="ARBA" id="ARBA00019956"/>
    </source>
</evidence>
<comment type="similarity">
    <text evidence="2">Belongs to the NR2C2AP family.</text>
</comment>
<accession>A0A8J4PZQ9</accession>
<comment type="subcellular location">
    <subcellularLocation>
        <location evidence="1">Nucleus</location>
    </subcellularLocation>
</comment>
<dbReference type="FunFam" id="2.60.120.260:FF:000070">
    <property type="entry name" value="Nuclear receptor 2C2-associated protein"/>
    <property type="match status" value="1"/>
</dbReference>
<name>A0A8J4PZQ9_9MYCE</name>
<dbReference type="Proteomes" id="UP000695562">
    <property type="component" value="Unassembled WGS sequence"/>
</dbReference>
<proteinExistence type="inferred from homology"/>
<dbReference type="SUPFAM" id="SSF49785">
    <property type="entry name" value="Galactose-binding domain-like"/>
    <property type="match status" value="1"/>
</dbReference>
<keyword evidence="6" id="KW-1185">Reference proteome</keyword>
<dbReference type="AlphaFoldDB" id="A0A8J4PZQ9"/>
<evidence type="ECO:0000256" key="4">
    <source>
        <dbReference type="ARBA" id="ARBA00023242"/>
    </source>
</evidence>
<reference evidence="5" key="1">
    <citation type="submission" date="2020-01" db="EMBL/GenBank/DDBJ databases">
        <title>Development of genomics and gene disruption for Polysphondylium violaceum indicates a role for the polyketide synthase stlB in stalk morphogenesis.</title>
        <authorList>
            <person name="Narita B."/>
            <person name="Kawabe Y."/>
            <person name="Kin K."/>
            <person name="Saito T."/>
            <person name="Gibbs R."/>
            <person name="Kuspa A."/>
            <person name="Muzny D."/>
            <person name="Queller D."/>
            <person name="Richards S."/>
            <person name="Strassman J."/>
            <person name="Sucgang R."/>
            <person name="Worley K."/>
            <person name="Schaap P."/>
        </authorList>
    </citation>
    <scope>NUCLEOTIDE SEQUENCE</scope>
    <source>
        <strain evidence="5">QSvi11</strain>
    </source>
</reference>
<dbReference type="Gene3D" id="2.60.120.260">
    <property type="entry name" value="Galactose-binding domain-like"/>
    <property type="match status" value="1"/>
</dbReference>
<evidence type="ECO:0000256" key="1">
    <source>
        <dbReference type="ARBA" id="ARBA00004123"/>
    </source>
</evidence>
<dbReference type="EMBL" id="AJWJ01000302">
    <property type="protein sequence ID" value="KAF2072191.1"/>
    <property type="molecule type" value="Genomic_DNA"/>
</dbReference>
<dbReference type="OrthoDB" id="10052260at2759"/>
<sequence length="145" mass="16438">MESGSSLLVGDFKCRVSSVLNKLTKEYGKDYMFDKSEETCWNSHQGTPQYVVIQFPQENGADVRQLNIMFQGGFVGKDCEVLITTGDSKEFQHCTHFYPKDINATQTFPLNANNVRQIKILFPTSTDFFGRVTIYQLDILGFPSS</sequence>
<evidence type="ECO:0000313" key="6">
    <source>
        <dbReference type="Proteomes" id="UP000695562"/>
    </source>
</evidence>
<gene>
    <name evidence="5" type="ORF">CYY_006488</name>
</gene>
<dbReference type="InterPro" id="IPR008979">
    <property type="entry name" value="Galactose-bd-like_sf"/>
</dbReference>
<organism evidence="5 6">
    <name type="scientific">Polysphondylium violaceum</name>
    <dbReference type="NCBI Taxonomy" id="133409"/>
    <lineage>
        <taxon>Eukaryota</taxon>
        <taxon>Amoebozoa</taxon>
        <taxon>Evosea</taxon>
        <taxon>Eumycetozoa</taxon>
        <taxon>Dictyostelia</taxon>
        <taxon>Dictyosteliales</taxon>
        <taxon>Dictyosteliaceae</taxon>
        <taxon>Polysphondylium</taxon>
    </lineage>
</organism>
<evidence type="ECO:0000313" key="5">
    <source>
        <dbReference type="EMBL" id="KAF2072191.1"/>
    </source>
</evidence>